<evidence type="ECO:0000313" key="8">
    <source>
        <dbReference type="Proteomes" id="UP000809829"/>
    </source>
</evidence>
<evidence type="ECO:0000256" key="3">
    <source>
        <dbReference type="ARBA" id="ARBA00022801"/>
    </source>
</evidence>
<keyword evidence="2" id="KW-0540">Nuclease</keyword>
<evidence type="ECO:0000256" key="2">
    <source>
        <dbReference type="ARBA" id="ARBA00022722"/>
    </source>
</evidence>
<evidence type="ECO:0000256" key="5">
    <source>
        <dbReference type="SAM" id="Phobius"/>
    </source>
</evidence>
<dbReference type="Gene3D" id="3.40.50.1010">
    <property type="entry name" value="5'-nuclease"/>
    <property type="match status" value="1"/>
</dbReference>
<keyword evidence="4" id="KW-0460">Magnesium</keyword>
<dbReference type="Pfam" id="PF01850">
    <property type="entry name" value="PIN"/>
    <property type="match status" value="1"/>
</dbReference>
<protein>
    <submittedName>
        <fullName evidence="7">Uncharacterized protein YacL</fullName>
    </submittedName>
</protein>
<dbReference type="PANTHER" id="PTHR11603">
    <property type="entry name" value="AAA FAMILY ATPASE"/>
    <property type="match status" value="1"/>
</dbReference>
<dbReference type="SUPFAM" id="SSF88723">
    <property type="entry name" value="PIN domain-like"/>
    <property type="match status" value="1"/>
</dbReference>
<feature type="transmembrane region" description="Helical" evidence="5">
    <location>
        <begin position="6"/>
        <end position="29"/>
    </location>
</feature>
<keyword evidence="8" id="KW-1185">Reference proteome</keyword>
<dbReference type="CDD" id="cd09877">
    <property type="entry name" value="PIN_YacL-like"/>
    <property type="match status" value="1"/>
</dbReference>
<feature type="transmembrane region" description="Helical" evidence="5">
    <location>
        <begin position="109"/>
        <end position="127"/>
    </location>
</feature>
<dbReference type="PANTHER" id="PTHR11603:SF147">
    <property type="entry name" value="MEMBRANE PROTEIN"/>
    <property type="match status" value="1"/>
</dbReference>
<evidence type="ECO:0000256" key="1">
    <source>
        <dbReference type="ARBA" id="ARBA00001946"/>
    </source>
</evidence>
<feature type="transmembrane region" description="Helical" evidence="5">
    <location>
        <begin position="83"/>
        <end position="102"/>
    </location>
</feature>
<sequence>MLKRIVQLFFIITGGALGILFIPEIVDLLRLQDIAILDKSYMRALLGALIFFILTFWLVDYIVDFIHWVEESLVKAPVTDVLFGSFGLILGLIVAYLVVIPLNKIQIQIVNTVLPIFLTILLGYLGFQVGFKKRDELVSLFSMPARIAKKKGQEDEAEPLSHSLKILDTSVIIDGRIADICQTGFLEGTIVIPQFVLEELQHIADSSDVLKRNRGRRGLDILNRIQKELAIKVEIYEGDFEEIQEVDSKLVKLAKLTSGVVVTNDFNLNKVCELQGVSVLNINDLANAVKPIVLPGEEMNVLVIKDGKEHNQGIAYLDDGTMIVVEEGRNYIGKNIDVVVTSVLQTSAGRMIFAKPKLLEKAL</sequence>
<comment type="cofactor">
    <cofactor evidence="1">
        <name>Mg(2+)</name>
        <dbReference type="ChEBI" id="CHEBI:18420"/>
    </cofactor>
</comment>
<evidence type="ECO:0000313" key="7">
    <source>
        <dbReference type="EMBL" id="MBM7704992.1"/>
    </source>
</evidence>
<dbReference type="InterPro" id="IPR002716">
    <property type="entry name" value="PIN_dom"/>
</dbReference>
<organism evidence="7 8">
    <name type="scientific">Priestia iocasae</name>
    <dbReference type="NCBI Taxonomy" id="2291674"/>
    <lineage>
        <taxon>Bacteria</taxon>
        <taxon>Bacillati</taxon>
        <taxon>Bacillota</taxon>
        <taxon>Bacilli</taxon>
        <taxon>Bacillales</taxon>
        <taxon>Bacillaceae</taxon>
        <taxon>Priestia</taxon>
    </lineage>
</organism>
<name>A0ABS2R163_9BACI</name>
<keyword evidence="5" id="KW-1133">Transmembrane helix</keyword>
<dbReference type="PROSITE" id="PS50926">
    <property type="entry name" value="TRAM"/>
    <property type="match status" value="1"/>
</dbReference>
<comment type="caution">
    <text evidence="7">The sequence shown here is derived from an EMBL/GenBank/DDBJ whole genome shotgun (WGS) entry which is preliminary data.</text>
</comment>
<keyword evidence="3" id="KW-0378">Hydrolase</keyword>
<evidence type="ECO:0000259" key="6">
    <source>
        <dbReference type="PROSITE" id="PS50926"/>
    </source>
</evidence>
<dbReference type="InterPro" id="IPR002792">
    <property type="entry name" value="TRAM_dom"/>
</dbReference>
<dbReference type="Pfam" id="PF01938">
    <property type="entry name" value="TRAM"/>
    <property type="match status" value="1"/>
</dbReference>
<reference evidence="7 8" key="1">
    <citation type="submission" date="2021-01" db="EMBL/GenBank/DDBJ databases">
        <title>Genomic Encyclopedia of Type Strains, Phase IV (KMG-IV): sequencing the most valuable type-strain genomes for metagenomic binning, comparative biology and taxonomic classification.</title>
        <authorList>
            <person name="Goeker M."/>
        </authorList>
    </citation>
    <scope>NUCLEOTIDE SEQUENCE [LARGE SCALE GENOMIC DNA]</scope>
    <source>
        <strain evidence="7 8">DSM 104297</strain>
    </source>
</reference>
<evidence type="ECO:0000256" key="4">
    <source>
        <dbReference type="ARBA" id="ARBA00022842"/>
    </source>
</evidence>
<feature type="transmembrane region" description="Helical" evidence="5">
    <location>
        <begin position="41"/>
        <end position="63"/>
    </location>
</feature>
<dbReference type="InterPro" id="IPR052041">
    <property type="entry name" value="Nucleic_acid_metab_PIN/TRAM"/>
</dbReference>
<feature type="domain" description="TRAM" evidence="6">
    <location>
        <begin position="292"/>
        <end position="353"/>
    </location>
</feature>
<dbReference type="RefSeq" id="WP_205188975.1">
    <property type="nucleotide sequence ID" value="NZ_JAFBFC010000011.1"/>
</dbReference>
<proteinExistence type="predicted"/>
<keyword evidence="5" id="KW-0472">Membrane</keyword>
<accession>A0ABS2R163</accession>
<dbReference type="EMBL" id="JAFBFC010000011">
    <property type="protein sequence ID" value="MBM7704992.1"/>
    <property type="molecule type" value="Genomic_DNA"/>
</dbReference>
<keyword evidence="5" id="KW-0812">Transmembrane</keyword>
<dbReference type="SMART" id="SM00670">
    <property type="entry name" value="PINc"/>
    <property type="match status" value="1"/>
</dbReference>
<dbReference type="InterPro" id="IPR029060">
    <property type="entry name" value="PIN-like_dom_sf"/>
</dbReference>
<dbReference type="Proteomes" id="UP000809829">
    <property type="component" value="Unassembled WGS sequence"/>
</dbReference>
<gene>
    <name evidence="7" type="ORF">JOC83_003876</name>
</gene>